<keyword evidence="2" id="KW-1185">Reference proteome</keyword>
<dbReference type="AlphaFoldDB" id="A0A7J9F489"/>
<sequence length="54" mass="5922">MVASLNFPIGSKNGGTGMDHPLLRPYESMYLDLKDEKSSTSSTKPVYLVDDITT</sequence>
<reference evidence="1 2" key="1">
    <citation type="journal article" date="2019" name="Genome Biol. Evol.">
        <title>Insights into the evolution of the New World diploid cottons (Gossypium, subgenus Houzingenia) based on genome sequencing.</title>
        <authorList>
            <person name="Grover C.E."/>
            <person name="Arick M.A. 2nd"/>
            <person name="Thrash A."/>
            <person name="Conover J.L."/>
            <person name="Sanders W.S."/>
            <person name="Peterson D.G."/>
            <person name="Frelichowski J.E."/>
            <person name="Scheffler J.A."/>
            <person name="Scheffler B.E."/>
            <person name="Wendel J.F."/>
        </authorList>
    </citation>
    <scope>NUCLEOTIDE SEQUENCE [LARGE SCALE GENOMIC DNA]</scope>
    <source>
        <strain evidence="1">8</strain>
        <tissue evidence="1">Leaf</tissue>
    </source>
</reference>
<dbReference type="Proteomes" id="UP000593568">
    <property type="component" value="Unassembled WGS sequence"/>
</dbReference>
<organism evidence="1 2">
    <name type="scientific">Gossypium trilobum</name>
    <dbReference type="NCBI Taxonomy" id="34281"/>
    <lineage>
        <taxon>Eukaryota</taxon>
        <taxon>Viridiplantae</taxon>
        <taxon>Streptophyta</taxon>
        <taxon>Embryophyta</taxon>
        <taxon>Tracheophyta</taxon>
        <taxon>Spermatophyta</taxon>
        <taxon>Magnoliopsida</taxon>
        <taxon>eudicotyledons</taxon>
        <taxon>Gunneridae</taxon>
        <taxon>Pentapetalae</taxon>
        <taxon>rosids</taxon>
        <taxon>malvids</taxon>
        <taxon>Malvales</taxon>
        <taxon>Malvaceae</taxon>
        <taxon>Malvoideae</taxon>
        <taxon>Gossypium</taxon>
    </lineage>
</organism>
<proteinExistence type="predicted"/>
<evidence type="ECO:0000313" key="2">
    <source>
        <dbReference type="Proteomes" id="UP000593568"/>
    </source>
</evidence>
<protein>
    <submittedName>
        <fullName evidence="1">Uncharacterized protein</fullName>
    </submittedName>
</protein>
<accession>A0A7J9F489</accession>
<feature type="non-terminal residue" evidence="1">
    <location>
        <position position="54"/>
    </location>
</feature>
<gene>
    <name evidence="1" type="ORF">Gotri_004253</name>
</gene>
<evidence type="ECO:0000313" key="1">
    <source>
        <dbReference type="EMBL" id="MBA0780113.1"/>
    </source>
</evidence>
<dbReference type="EMBL" id="JABEZW010000011">
    <property type="protein sequence ID" value="MBA0780113.1"/>
    <property type="molecule type" value="Genomic_DNA"/>
</dbReference>
<comment type="caution">
    <text evidence="1">The sequence shown here is derived from an EMBL/GenBank/DDBJ whole genome shotgun (WGS) entry which is preliminary data.</text>
</comment>
<name>A0A7J9F489_9ROSI</name>